<comment type="caution">
    <text evidence="4">The sequence shown here is derived from an EMBL/GenBank/DDBJ whole genome shotgun (WGS) entry which is preliminary data.</text>
</comment>
<proteinExistence type="predicted"/>
<evidence type="ECO:0000256" key="2">
    <source>
        <dbReference type="SAM" id="Phobius"/>
    </source>
</evidence>
<evidence type="ECO:0000256" key="1">
    <source>
        <dbReference type="SAM" id="MobiDB-lite"/>
    </source>
</evidence>
<evidence type="ECO:0000256" key="3">
    <source>
        <dbReference type="SAM" id="SignalP"/>
    </source>
</evidence>
<feature type="signal peptide" evidence="3">
    <location>
        <begin position="1"/>
        <end position="20"/>
    </location>
</feature>
<accession>A0ABR4B4Y0</accession>
<keyword evidence="5" id="KW-1185">Reference proteome</keyword>
<keyword evidence="2" id="KW-0472">Membrane</keyword>
<sequence>MTFTTAALLYASILFRFSTAMPGAMPWVGPMPTPLGLMATAGMSPRPTEAPGLNGIPQELRRRQNVQYPPPANWCGFVDGHYDDPVTCGVDLTCVNSGAALGCCTATTGICTALYTTCANYLDLCGATCQANPAILKCDAIEPYCGTYIFPGATYLYGCGSISPFAKTVEFLNDYYITEIGSTLASEPTTDPFDFTASATLPSFTDAATSTTPLPFSTSSSSFTSSSSSSGLSRLAIDGIIIGASLLGTIVFAVIIFICIIRRRRRNKKAATRPTCVPPPMQQAVQQPPPKAFGDYQSVPQQEQPPQVTELPIKPQQTASTYAPSSISALSPQSGSPDPRFSSANTTILTPQPSVSDPRQSYYKPPASPTVVEVDATMGNPGIPSNVPHGVPAEVDATLGNPGAPADGHGVVNQMMPGGSPSATAVHGTMNWAGGGAHVPNGAQHGTVGAGSWQQGPIEMDNHSRE</sequence>
<evidence type="ECO:0000313" key="4">
    <source>
        <dbReference type="EMBL" id="KAL2052899.1"/>
    </source>
</evidence>
<feature type="transmembrane region" description="Helical" evidence="2">
    <location>
        <begin position="235"/>
        <end position="261"/>
    </location>
</feature>
<dbReference type="EMBL" id="JBHFEH010000024">
    <property type="protein sequence ID" value="KAL2052899.1"/>
    <property type="molecule type" value="Genomic_DNA"/>
</dbReference>
<dbReference type="Proteomes" id="UP001590951">
    <property type="component" value="Unassembled WGS sequence"/>
</dbReference>
<feature type="compositionally biased region" description="Pro residues" evidence="1">
    <location>
        <begin position="276"/>
        <end position="291"/>
    </location>
</feature>
<organism evidence="4 5">
    <name type="scientific">Lepraria finkii</name>
    <dbReference type="NCBI Taxonomy" id="1340010"/>
    <lineage>
        <taxon>Eukaryota</taxon>
        <taxon>Fungi</taxon>
        <taxon>Dikarya</taxon>
        <taxon>Ascomycota</taxon>
        <taxon>Pezizomycotina</taxon>
        <taxon>Lecanoromycetes</taxon>
        <taxon>OSLEUM clade</taxon>
        <taxon>Lecanoromycetidae</taxon>
        <taxon>Lecanorales</taxon>
        <taxon>Lecanorineae</taxon>
        <taxon>Stereocaulaceae</taxon>
        <taxon>Lepraria</taxon>
    </lineage>
</organism>
<reference evidence="4 5" key="1">
    <citation type="submission" date="2024-09" db="EMBL/GenBank/DDBJ databases">
        <title>Rethinking Asexuality: The Enigmatic Case of Functional Sexual Genes in Lepraria (Stereocaulaceae).</title>
        <authorList>
            <person name="Doellman M."/>
            <person name="Sun Y."/>
            <person name="Barcenas-Pena A."/>
            <person name="Lumbsch H.T."/>
            <person name="Grewe F."/>
        </authorList>
    </citation>
    <scope>NUCLEOTIDE SEQUENCE [LARGE SCALE GENOMIC DNA]</scope>
    <source>
        <strain evidence="4 5">Grewe 0041</strain>
    </source>
</reference>
<keyword evidence="2" id="KW-1133">Transmembrane helix</keyword>
<gene>
    <name evidence="4" type="ORF">ABVK25_006839</name>
</gene>
<keyword evidence="2" id="KW-0812">Transmembrane</keyword>
<evidence type="ECO:0000313" key="5">
    <source>
        <dbReference type="Proteomes" id="UP001590951"/>
    </source>
</evidence>
<feature type="region of interest" description="Disordered" evidence="1">
    <location>
        <begin position="270"/>
        <end position="366"/>
    </location>
</feature>
<feature type="chain" id="PRO_5046263592" evidence="3">
    <location>
        <begin position="21"/>
        <end position="466"/>
    </location>
</feature>
<keyword evidence="3" id="KW-0732">Signal</keyword>
<name>A0ABR4B4Y0_9LECA</name>
<protein>
    <submittedName>
        <fullName evidence="4">Uncharacterized protein</fullName>
    </submittedName>
</protein>
<feature type="compositionally biased region" description="Polar residues" evidence="1">
    <location>
        <begin position="315"/>
        <end position="359"/>
    </location>
</feature>